<feature type="compositionally biased region" description="Basic residues" evidence="6">
    <location>
        <begin position="724"/>
        <end position="737"/>
    </location>
</feature>
<keyword evidence="4 5" id="KW-0694">RNA-binding</keyword>
<feature type="domain" description="S1 motif" evidence="7">
    <location>
        <begin position="638"/>
        <end position="705"/>
    </location>
</feature>
<comment type="subcellular location">
    <subcellularLocation>
        <location evidence="5">Cytoplasm</location>
    </subcellularLocation>
</comment>
<feature type="region of interest" description="Disordered" evidence="6">
    <location>
        <begin position="716"/>
        <end position="737"/>
    </location>
</feature>
<dbReference type="AlphaFoldDB" id="A0A1G1Y1N1"/>
<dbReference type="InterPro" id="IPR020568">
    <property type="entry name" value="Ribosomal_Su5_D2-typ_SF"/>
</dbReference>
<dbReference type="InterPro" id="IPR036612">
    <property type="entry name" value="KH_dom_type_1_sf"/>
</dbReference>
<dbReference type="STRING" id="1797535.A2744_04580"/>
<gene>
    <name evidence="5" type="primary">pnp</name>
    <name evidence="8" type="ORF">A2744_04580</name>
</gene>
<comment type="function">
    <text evidence="5">Involved in mRNA degradation. Catalyzes the phosphorolysis of single-stranded polyribonucleotides processively in the 3'- to 5'-direction.</text>
</comment>
<evidence type="ECO:0000259" key="7">
    <source>
        <dbReference type="PROSITE" id="PS50126"/>
    </source>
</evidence>
<organism evidence="8 9">
    <name type="scientific">Candidatus Buchananbacteria bacterium RIFCSPHIGHO2_01_FULL_44_11</name>
    <dbReference type="NCBI Taxonomy" id="1797535"/>
    <lineage>
        <taxon>Bacteria</taxon>
        <taxon>Candidatus Buchananiibacteriota</taxon>
    </lineage>
</organism>
<dbReference type="PIRSF" id="PIRSF005499">
    <property type="entry name" value="PNPase"/>
    <property type="match status" value="1"/>
</dbReference>
<dbReference type="InterPro" id="IPR004088">
    <property type="entry name" value="KH_dom_type_1"/>
</dbReference>
<dbReference type="SMART" id="SM00322">
    <property type="entry name" value="KH"/>
    <property type="match status" value="1"/>
</dbReference>
<evidence type="ECO:0000256" key="2">
    <source>
        <dbReference type="ARBA" id="ARBA00022679"/>
    </source>
</evidence>
<accession>A0A1G1Y1N1</accession>
<sequence length="737" mass="79696">MSVKTFELDFAGKKLVIETGHFAQQANGSCTVSYGSTVVLATAVLGGIREGVDYFPLSVDYEEKLYAAGKIKGSRWIKREGRPSDEAVLTSRLVDRCIRPLFPKEIKNEVQVILTVLSFDQENDSDIVGLVAASAALAISDIPWGGPLAGIRIGRVEGEWVINPSFEAREKSDLDLVVAAKENKVLMIEAEGKEVAEDVVYSAVEFSLKHTNPIIDLINQVVAAIGRPKADLLSATTPSSEEDSQATDAEKEAIQKTQQWLKENIPQLLFAQKLVTKADRQAVSTKAEAALLNYLISENIGKDRRKKALALLDEAIEKEVSAAILERQQRVDGRKLTEIRPLGVEVGLLPRTHGSALFNRGETQVLSVVTLGAPGDEQFLEGLEVSGKKRYMHHYNFPPYSVGETGRLGSPGRREIGHGALAEKAIKPLLPDKESFPYTIRVVSEVFGSNGSSSMASTCGSALALMDAGVPLAKPVAGIAMGLASDNAGNYKILTDLQDLEDGQGGMDFKIAGTKDGITAIQLDTKTAGLSLNIIKETLNQGLTARLEILGAMDKVIAQPRAELSPFAPRIISFMINPDKIREVIGPGGKIINEIIDATGVQIDIEPEGLVLVTSIDQESAAKAVDWIKNIVREITVGEIFEGKVIQILDFGAIVQILPSKDGMVHISELAPHRVEKVSDVVKIGDTVKVKVINVENGRTSLSIKALLPGAVESSYRPGGHGGHDHKNKFFQKRNRY</sequence>
<evidence type="ECO:0000256" key="1">
    <source>
        <dbReference type="ARBA" id="ARBA00007404"/>
    </source>
</evidence>
<feature type="binding site" evidence="5">
    <location>
        <position position="502"/>
    </location>
    <ligand>
        <name>Mg(2+)</name>
        <dbReference type="ChEBI" id="CHEBI:18420"/>
    </ligand>
</feature>
<keyword evidence="5" id="KW-0963">Cytoplasm</keyword>
<dbReference type="Pfam" id="PF03725">
    <property type="entry name" value="RNase_PH_C"/>
    <property type="match status" value="1"/>
</dbReference>
<keyword evidence="3 5" id="KW-0548">Nucleotidyltransferase</keyword>
<dbReference type="SUPFAM" id="SSF54211">
    <property type="entry name" value="Ribosomal protein S5 domain 2-like"/>
    <property type="match status" value="2"/>
</dbReference>
<comment type="caution">
    <text evidence="8">The sequence shown here is derived from an EMBL/GenBank/DDBJ whole genome shotgun (WGS) entry which is preliminary data.</text>
</comment>
<dbReference type="InterPro" id="IPR003029">
    <property type="entry name" value="S1_domain"/>
</dbReference>
<dbReference type="Proteomes" id="UP000178240">
    <property type="component" value="Unassembled WGS sequence"/>
</dbReference>
<comment type="cofactor">
    <cofactor evidence="5">
        <name>Mg(2+)</name>
        <dbReference type="ChEBI" id="CHEBI:18420"/>
    </cofactor>
</comment>
<keyword evidence="5" id="KW-0460">Magnesium</keyword>
<dbReference type="CDD" id="cd11363">
    <property type="entry name" value="RNase_PH_PNPase_1"/>
    <property type="match status" value="1"/>
</dbReference>
<dbReference type="CDD" id="cd04472">
    <property type="entry name" value="S1_PNPase"/>
    <property type="match status" value="1"/>
</dbReference>
<dbReference type="CDD" id="cd11364">
    <property type="entry name" value="RNase_PH_PNPase_2"/>
    <property type="match status" value="1"/>
</dbReference>
<dbReference type="InterPro" id="IPR015847">
    <property type="entry name" value="ExoRNase_PH_dom2"/>
</dbReference>
<dbReference type="NCBIfam" id="TIGR03591">
    <property type="entry name" value="polynuc_phos"/>
    <property type="match status" value="1"/>
</dbReference>
<dbReference type="Pfam" id="PF00575">
    <property type="entry name" value="S1"/>
    <property type="match status" value="1"/>
</dbReference>
<protein>
    <recommendedName>
        <fullName evidence="5">Polyribonucleotide nucleotidyltransferase</fullName>
        <ecNumber evidence="5">2.7.7.8</ecNumber>
    </recommendedName>
    <alternativeName>
        <fullName evidence="5">Polynucleotide phosphorylase</fullName>
        <shortName evidence="5">PNPase</shortName>
    </alternativeName>
</protein>
<dbReference type="PROSITE" id="PS50084">
    <property type="entry name" value="KH_TYPE_1"/>
    <property type="match status" value="1"/>
</dbReference>
<dbReference type="Pfam" id="PF01138">
    <property type="entry name" value="RNase_PH"/>
    <property type="match status" value="2"/>
</dbReference>
<dbReference type="Gene3D" id="3.30.230.70">
    <property type="entry name" value="GHMP Kinase, N-terminal domain"/>
    <property type="match status" value="2"/>
</dbReference>
<dbReference type="SUPFAM" id="SSF54791">
    <property type="entry name" value="Eukaryotic type KH-domain (KH-domain type I)"/>
    <property type="match status" value="1"/>
</dbReference>
<dbReference type="PANTHER" id="PTHR11252:SF0">
    <property type="entry name" value="POLYRIBONUCLEOTIDE NUCLEOTIDYLTRANSFERASE 1, MITOCHONDRIAL"/>
    <property type="match status" value="1"/>
</dbReference>
<dbReference type="SMART" id="SM00316">
    <property type="entry name" value="S1"/>
    <property type="match status" value="1"/>
</dbReference>
<proteinExistence type="inferred from homology"/>
<evidence type="ECO:0000256" key="6">
    <source>
        <dbReference type="SAM" id="MobiDB-lite"/>
    </source>
</evidence>
<evidence type="ECO:0000313" key="9">
    <source>
        <dbReference type="Proteomes" id="UP000178240"/>
    </source>
</evidence>
<evidence type="ECO:0000313" key="8">
    <source>
        <dbReference type="EMBL" id="OGY46239.1"/>
    </source>
</evidence>
<dbReference type="GO" id="GO:0004654">
    <property type="term" value="F:polyribonucleotide nucleotidyltransferase activity"/>
    <property type="evidence" value="ECO:0007669"/>
    <property type="project" value="UniProtKB-UniRule"/>
</dbReference>
<dbReference type="EMBL" id="MHIE01000006">
    <property type="protein sequence ID" value="OGY46239.1"/>
    <property type="molecule type" value="Genomic_DNA"/>
</dbReference>
<dbReference type="GO" id="GO:0000287">
    <property type="term" value="F:magnesium ion binding"/>
    <property type="evidence" value="ECO:0007669"/>
    <property type="project" value="UniProtKB-UniRule"/>
</dbReference>
<dbReference type="FunFam" id="3.30.1370.10:FF:000001">
    <property type="entry name" value="Polyribonucleotide nucleotidyltransferase"/>
    <property type="match status" value="1"/>
</dbReference>
<dbReference type="GO" id="GO:0000175">
    <property type="term" value="F:3'-5'-RNA exonuclease activity"/>
    <property type="evidence" value="ECO:0007669"/>
    <property type="project" value="TreeGrafter"/>
</dbReference>
<dbReference type="GO" id="GO:0005829">
    <property type="term" value="C:cytosol"/>
    <property type="evidence" value="ECO:0007669"/>
    <property type="project" value="TreeGrafter"/>
</dbReference>
<comment type="similarity">
    <text evidence="1 5">Belongs to the polyribonucleotide nucleotidyltransferase family.</text>
</comment>
<comment type="catalytic activity">
    <reaction evidence="5">
        <text>RNA(n+1) + phosphate = RNA(n) + a ribonucleoside 5'-diphosphate</text>
        <dbReference type="Rhea" id="RHEA:22096"/>
        <dbReference type="Rhea" id="RHEA-COMP:14527"/>
        <dbReference type="Rhea" id="RHEA-COMP:17342"/>
        <dbReference type="ChEBI" id="CHEBI:43474"/>
        <dbReference type="ChEBI" id="CHEBI:57930"/>
        <dbReference type="ChEBI" id="CHEBI:140395"/>
        <dbReference type="EC" id="2.7.7.8"/>
    </reaction>
</comment>
<dbReference type="PROSITE" id="PS50126">
    <property type="entry name" value="S1"/>
    <property type="match status" value="1"/>
</dbReference>
<dbReference type="Gene3D" id="3.30.1370.10">
    <property type="entry name" value="K Homology domain, type 1"/>
    <property type="match status" value="1"/>
</dbReference>
<dbReference type="InterPro" id="IPR012340">
    <property type="entry name" value="NA-bd_OB-fold"/>
</dbReference>
<dbReference type="FunFam" id="3.30.230.70:FF:000001">
    <property type="entry name" value="Polyribonucleotide nucleotidyltransferase"/>
    <property type="match status" value="1"/>
</dbReference>
<dbReference type="InterPro" id="IPR001247">
    <property type="entry name" value="ExoRNase_PH_dom1"/>
</dbReference>
<reference evidence="8 9" key="1">
    <citation type="journal article" date="2016" name="Nat. Commun.">
        <title>Thousands of microbial genomes shed light on interconnected biogeochemical processes in an aquifer system.</title>
        <authorList>
            <person name="Anantharaman K."/>
            <person name="Brown C.T."/>
            <person name="Hug L.A."/>
            <person name="Sharon I."/>
            <person name="Castelle C.J."/>
            <person name="Probst A.J."/>
            <person name="Thomas B.C."/>
            <person name="Singh A."/>
            <person name="Wilkins M.J."/>
            <person name="Karaoz U."/>
            <person name="Brodie E.L."/>
            <person name="Williams K.H."/>
            <person name="Hubbard S.S."/>
            <person name="Banfield J.F."/>
        </authorList>
    </citation>
    <scope>NUCLEOTIDE SEQUENCE [LARGE SCALE GENOMIC DNA]</scope>
</reference>
<dbReference type="Pfam" id="PF00013">
    <property type="entry name" value="KH_1"/>
    <property type="match status" value="1"/>
</dbReference>
<dbReference type="CDD" id="cd02393">
    <property type="entry name" value="KH-I_PNPase"/>
    <property type="match status" value="1"/>
</dbReference>
<dbReference type="EC" id="2.7.7.8" evidence="5"/>
<name>A0A1G1Y1N1_9BACT</name>
<keyword evidence="5" id="KW-0479">Metal-binding</keyword>
<dbReference type="PANTHER" id="PTHR11252">
    <property type="entry name" value="POLYRIBONUCLEOTIDE NUCLEOTIDYLTRANSFERASE"/>
    <property type="match status" value="1"/>
</dbReference>
<dbReference type="InterPro" id="IPR012162">
    <property type="entry name" value="PNPase"/>
</dbReference>
<dbReference type="GO" id="GO:0003723">
    <property type="term" value="F:RNA binding"/>
    <property type="evidence" value="ECO:0007669"/>
    <property type="project" value="UniProtKB-UniRule"/>
</dbReference>
<dbReference type="GO" id="GO:0006402">
    <property type="term" value="P:mRNA catabolic process"/>
    <property type="evidence" value="ECO:0007669"/>
    <property type="project" value="UniProtKB-UniRule"/>
</dbReference>
<dbReference type="Gene3D" id="2.40.50.140">
    <property type="entry name" value="Nucleic acid-binding proteins"/>
    <property type="match status" value="1"/>
</dbReference>
<dbReference type="NCBIfam" id="NF008805">
    <property type="entry name" value="PRK11824.1"/>
    <property type="match status" value="1"/>
</dbReference>
<dbReference type="SUPFAM" id="SSF50249">
    <property type="entry name" value="Nucleic acid-binding proteins"/>
    <property type="match status" value="1"/>
</dbReference>
<evidence type="ECO:0000256" key="5">
    <source>
        <dbReference type="HAMAP-Rule" id="MF_01595"/>
    </source>
</evidence>
<dbReference type="HAMAP" id="MF_01595">
    <property type="entry name" value="PNPase"/>
    <property type="match status" value="1"/>
</dbReference>
<evidence type="ECO:0000256" key="4">
    <source>
        <dbReference type="ARBA" id="ARBA00022884"/>
    </source>
</evidence>
<dbReference type="InterPro" id="IPR004087">
    <property type="entry name" value="KH_dom"/>
</dbReference>
<feature type="binding site" evidence="5">
    <location>
        <position position="508"/>
    </location>
    <ligand>
        <name>Mg(2+)</name>
        <dbReference type="ChEBI" id="CHEBI:18420"/>
    </ligand>
</feature>
<dbReference type="SUPFAM" id="SSF55666">
    <property type="entry name" value="Ribonuclease PH domain 2-like"/>
    <property type="match status" value="2"/>
</dbReference>
<dbReference type="InterPro" id="IPR036345">
    <property type="entry name" value="ExoRNase_PH_dom2_sf"/>
</dbReference>
<keyword evidence="2 5" id="KW-0808">Transferase</keyword>
<dbReference type="InterPro" id="IPR027408">
    <property type="entry name" value="PNPase/RNase_PH_dom_sf"/>
</dbReference>
<evidence type="ECO:0000256" key="3">
    <source>
        <dbReference type="ARBA" id="ARBA00022695"/>
    </source>
</evidence>